<dbReference type="InterPro" id="IPR036396">
    <property type="entry name" value="Cyt_P450_sf"/>
</dbReference>
<name>A0A9P9E2U7_9HYPO</name>
<dbReference type="InterPro" id="IPR053007">
    <property type="entry name" value="CYP450_monoxygenase_sec-met"/>
</dbReference>
<protein>
    <submittedName>
        <fullName evidence="8">Cytochrome P450</fullName>
    </submittedName>
</protein>
<dbReference type="InterPro" id="IPR017972">
    <property type="entry name" value="Cyt_P450_CS"/>
</dbReference>
<gene>
    <name evidence="8" type="ORF">EDB81DRAFT_807705</name>
</gene>
<dbReference type="PROSITE" id="PS00086">
    <property type="entry name" value="CYTOCHROME_P450"/>
    <property type="match status" value="1"/>
</dbReference>
<dbReference type="GO" id="GO:0005506">
    <property type="term" value="F:iron ion binding"/>
    <property type="evidence" value="ECO:0007669"/>
    <property type="project" value="InterPro"/>
</dbReference>
<evidence type="ECO:0000313" key="9">
    <source>
        <dbReference type="Proteomes" id="UP000738349"/>
    </source>
</evidence>
<keyword evidence="7" id="KW-0560">Oxidoreductase</keyword>
<dbReference type="GO" id="GO:0020037">
    <property type="term" value="F:heme binding"/>
    <property type="evidence" value="ECO:0007669"/>
    <property type="project" value="InterPro"/>
</dbReference>
<dbReference type="CDD" id="cd11040">
    <property type="entry name" value="CYP7_CYP8-like"/>
    <property type="match status" value="1"/>
</dbReference>
<evidence type="ECO:0000256" key="2">
    <source>
        <dbReference type="ARBA" id="ARBA00010617"/>
    </source>
</evidence>
<dbReference type="PRINTS" id="PR00465">
    <property type="entry name" value="EP450IV"/>
</dbReference>
<proteinExistence type="inferred from homology"/>
<comment type="cofactor">
    <cofactor evidence="1 6">
        <name>heme</name>
        <dbReference type="ChEBI" id="CHEBI:30413"/>
    </cofactor>
</comment>
<organism evidence="8 9">
    <name type="scientific">Dactylonectria macrodidyma</name>
    <dbReference type="NCBI Taxonomy" id="307937"/>
    <lineage>
        <taxon>Eukaryota</taxon>
        <taxon>Fungi</taxon>
        <taxon>Dikarya</taxon>
        <taxon>Ascomycota</taxon>
        <taxon>Pezizomycotina</taxon>
        <taxon>Sordariomycetes</taxon>
        <taxon>Hypocreomycetidae</taxon>
        <taxon>Hypocreales</taxon>
        <taxon>Nectriaceae</taxon>
        <taxon>Dactylonectria</taxon>
    </lineage>
</organism>
<comment type="caution">
    <text evidence="8">The sequence shown here is derived from an EMBL/GenBank/DDBJ whole genome shotgun (WGS) entry which is preliminary data.</text>
</comment>
<keyword evidence="9" id="KW-1185">Reference proteome</keyword>
<dbReference type="EMBL" id="JAGMUV010000017">
    <property type="protein sequence ID" value="KAH7130935.1"/>
    <property type="molecule type" value="Genomic_DNA"/>
</dbReference>
<dbReference type="InterPro" id="IPR001128">
    <property type="entry name" value="Cyt_P450"/>
</dbReference>
<evidence type="ECO:0000256" key="4">
    <source>
        <dbReference type="ARBA" id="ARBA00023004"/>
    </source>
</evidence>
<evidence type="ECO:0000256" key="1">
    <source>
        <dbReference type="ARBA" id="ARBA00001971"/>
    </source>
</evidence>
<keyword evidence="4 6" id="KW-0408">Iron</keyword>
<comment type="similarity">
    <text evidence="2 7">Belongs to the cytochrome P450 family.</text>
</comment>
<dbReference type="InterPro" id="IPR002403">
    <property type="entry name" value="Cyt_P450_E_grp-IV"/>
</dbReference>
<dbReference type="Pfam" id="PF00067">
    <property type="entry name" value="p450"/>
    <property type="match status" value="1"/>
</dbReference>
<dbReference type="PANTHER" id="PTHR47582:SF1">
    <property type="entry name" value="P450, PUTATIVE (EUROFUNG)-RELATED"/>
    <property type="match status" value="1"/>
</dbReference>
<keyword evidence="6 7" id="KW-0349">Heme</keyword>
<evidence type="ECO:0000256" key="5">
    <source>
        <dbReference type="ARBA" id="ARBA00023033"/>
    </source>
</evidence>
<dbReference type="GO" id="GO:0004497">
    <property type="term" value="F:monooxygenase activity"/>
    <property type="evidence" value="ECO:0007669"/>
    <property type="project" value="UniProtKB-KW"/>
</dbReference>
<evidence type="ECO:0000256" key="7">
    <source>
        <dbReference type="RuleBase" id="RU000461"/>
    </source>
</evidence>
<dbReference type="SUPFAM" id="SSF48264">
    <property type="entry name" value="Cytochrome P450"/>
    <property type="match status" value="1"/>
</dbReference>
<feature type="binding site" description="axial binding residue" evidence="6">
    <location>
        <position position="437"/>
    </location>
    <ligand>
        <name>heme</name>
        <dbReference type="ChEBI" id="CHEBI:30413"/>
    </ligand>
    <ligandPart>
        <name>Fe</name>
        <dbReference type="ChEBI" id="CHEBI:18248"/>
    </ligandPart>
</feature>
<dbReference type="Proteomes" id="UP000738349">
    <property type="component" value="Unassembled WGS sequence"/>
</dbReference>
<dbReference type="PANTHER" id="PTHR47582">
    <property type="entry name" value="P450, PUTATIVE (EUROFUNG)-RELATED"/>
    <property type="match status" value="1"/>
</dbReference>
<keyword evidence="5 7" id="KW-0503">Monooxygenase</keyword>
<sequence length="506" mass="56458">MTLDNATILSAGVAIVLTVLLFVLKSFASPALDSLEPPLLKPRVPIVGHLISMIREQSGFYPRLFNEAKMPICTLPILNGKLYVINSPSLIQSAMRNNDVSFDPIIIEVTDGMFGLTDELMRLIKDKAVMKELMDIIASRLMGEPLHKLNVVALRRLMEPLNAVQSGTPFAVSDGFRWIRDITTEATARALFGEKNPLTAEHTPLLWEYDKGAALLALGIAPNLVARSSVVARSKLNALFKPYYEAKYDQRADASDLMRARAAVIRREGLSANDLSIQEILIPWVGSTNTIPTLFWLFVQLLSRPEDLVRVRHEVEAITRVTENSGRRVAELDAVLLEKQCPVLNACYQETLRFYVHSVGNRRVLKDTKIQDLDGREYLLKKGVNVQWPPMVTHFLDSAWGDDAEVFNPERFLNVTAQDTKSRRGALLAFGGGKHLCPGRKFALTEILGFVGVVALGFEVEGLSLPESTDPIFGSAPRQAVWNEKDPGFVLKRRLGWEDVTWTIKE</sequence>
<keyword evidence="3 6" id="KW-0479">Metal-binding</keyword>
<evidence type="ECO:0000313" key="8">
    <source>
        <dbReference type="EMBL" id="KAH7130935.1"/>
    </source>
</evidence>
<reference evidence="8" key="1">
    <citation type="journal article" date="2021" name="Nat. Commun.">
        <title>Genetic determinants of endophytism in the Arabidopsis root mycobiome.</title>
        <authorList>
            <person name="Mesny F."/>
            <person name="Miyauchi S."/>
            <person name="Thiergart T."/>
            <person name="Pickel B."/>
            <person name="Atanasova L."/>
            <person name="Karlsson M."/>
            <person name="Huettel B."/>
            <person name="Barry K.W."/>
            <person name="Haridas S."/>
            <person name="Chen C."/>
            <person name="Bauer D."/>
            <person name="Andreopoulos W."/>
            <person name="Pangilinan J."/>
            <person name="LaButti K."/>
            <person name="Riley R."/>
            <person name="Lipzen A."/>
            <person name="Clum A."/>
            <person name="Drula E."/>
            <person name="Henrissat B."/>
            <person name="Kohler A."/>
            <person name="Grigoriev I.V."/>
            <person name="Martin F.M."/>
            <person name="Hacquard S."/>
        </authorList>
    </citation>
    <scope>NUCLEOTIDE SEQUENCE</scope>
    <source>
        <strain evidence="8">MPI-CAGE-AT-0147</strain>
    </source>
</reference>
<accession>A0A9P9E2U7</accession>
<evidence type="ECO:0000256" key="6">
    <source>
        <dbReference type="PIRSR" id="PIRSR602403-1"/>
    </source>
</evidence>
<dbReference type="OrthoDB" id="1470350at2759"/>
<dbReference type="AlphaFoldDB" id="A0A9P9E2U7"/>
<evidence type="ECO:0000256" key="3">
    <source>
        <dbReference type="ARBA" id="ARBA00022723"/>
    </source>
</evidence>
<dbReference type="GO" id="GO:0016705">
    <property type="term" value="F:oxidoreductase activity, acting on paired donors, with incorporation or reduction of molecular oxygen"/>
    <property type="evidence" value="ECO:0007669"/>
    <property type="project" value="InterPro"/>
</dbReference>
<dbReference type="Gene3D" id="1.10.630.10">
    <property type="entry name" value="Cytochrome P450"/>
    <property type="match status" value="1"/>
</dbReference>